<dbReference type="PANTHER" id="PTHR11414">
    <property type="entry name" value="CYSTATIN FAMILY MEMBER"/>
    <property type="match status" value="1"/>
</dbReference>
<gene>
    <name evidence="7" type="ORF">PODLI_1B029602</name>
</gene>
<dbReference type="PANTHER" id="PTHR11414:SF20">
    <property type="entry name" value="CYSTATIN-A"/>
    <property type="match status" value="1"/>
</dbReference>
<dbReference type="Proteomes" id="UP001178461">
    <property type="component" value="Chromosome 4"/>
</dbReference>
<evidence type="ECO:0000313" key="7">
    <source>
        <dbReference type="EMBL" id="CAI5773788.1"/>
    </source>
</evidence>
<evidence type="ECO:0000256" key="5">
    <source>
        <dbReference type="ARBA" id="ARBA00022704"/>
    </source>
</evidence>
<dbReference type="InterPro" id="IPR046350">
    <property type="entry name" value="Cystatin_sf"/>
</dbReference>
<organism evidence="7 8">
    <name type="scientific">Podarcis lilfordi</name>
    <name type="common">Lilford's wall lizard</name>
    <dbReference type="NCBI Taxonomy" id="74358"/>
    <lineage>
        <taxon>Eukaryota</taxon>
        <taxon>Metazoa</taxon>
        <taxon>Chordata</taxon>
        <taxon>Craniata</taxon>
        <taxon>Vertebrata</taxon>
        <taxon>Euteleostomi</taxon>
        <taxon>Lepidosauria</taxon>
        <taxon>Squamata</taxon>
        <taxon>Bifurcata</taxon>
        <taxon>Unidentata</taxon>
        <taxon>Episquamata</taxon>
        <taxon>Laterata</taxon>
        <taxon>Lacertibaenia</taxon>
        <taxon>Lacertidae</taxon>
        <taxon>Podarcis</taxon>
    </lineage>
</organism>
<dbReference type="Gene3D" id="3.10.450.10">
    <property type="match status" value="1"/>
</dbReference>
<reference evidence="7" key="1">
    <citation type="submission" date="2022-12" db="EMBL/GenBank/DDBJ databases">
        <authorList>
            <person name="Alioto T."/>
            <person name="Alioto T."/>
            <person name="Gomez Garrido J."/>
        </authorList>
    </citation>
    <scope>NUCLEOTIDE SEQUENCE</scope>
</reference>
<keyword evidence="4" id="KW-0646">Protease inhibitor</keyword>
<keyword evidence="5" id="KW-0789">Thiol protease inhibitor</keyword>
<dbReference type="InterPro" id="IPR018073">
    <property type="entry name" value="Prot_inh_cystat_CS"/>
</dbReference>
<keyword evidence="8" id="KW-1185">Reference proteome</keyword>
<feature type="domain" description="Cystatin" evidence="6">
    <location>
        <begin position="2"/>
        <end position="96"/>
    </location>
</feature>
<evidence type="ECO:0000313" key="8">
    <source>
        <dbReference type="Proteomes" id="UP001178461"/>
    </source>
</evidence>
<evidence type="ECO:0000256" key="3">
    <source>
        <dbReference type="ARBA" id="ARBA00022490"/>
    </source>
</evidence>
<dbReference type="Pfam" id="PF00031">
    <property type="entry name" value="Cystatin"/>
    <property type="match status" value="1"/>
</dbReference>
<dbReference type="GO" id="GO:0005829">
    <property type="term" value="C:cytosol"/>
    <property type="evidence" value="ECO:0007669"/>
    <property type="project" value="TreeGrafter"/>
</dbReference>
<dbReference type="SUPFAM" id="SSF54403">
    <property type="entry name" value="Cystatin/monellin"/>
    <property type="match status" value="1"/>
</dbReference>
<dbReference type="InterPro" id="IPR001713">
    <property type="entry name" value="Prot_inh_stefin"/>
</dbReference>
<comment type="similarity">
    <text evidence="2">Belongs to the cystatin family.</text>
</comment>
<dbReference type="SMART" id="SM00043">
    <property type="entry name" value="CY"/>
    <property type="match status" value="1"/>
</dbReference>
<dbReference type="CDD" id="cd00042">
    <property type="entry name" value="CY"/>
    <property type="match status" value="1"/>
</dbReference>
<dbReference type="FunFam" id="3.10.450.10:FF:000001">
    <property type="entry name" value="Cystatin-A"/>
    <property type="match status" value="1"/>
</dbReference>
<comment type="subcellular location">
    <subcellularLocation>
        <location evidence="1">Cytoplasm</location>
    </subcellularLocation>
</comment>
<dbReference type="AlphaFoldDB" id="A0AA35KAW3"/>
<evidence type="ECO:0000256" key="4">
    <source>
        <dbReference type="ARBA" id="ARBA00022690"/>
    </source>
</evidence>
<dbReference type="PROSITE" id="PS00287">
    <property type="entry name" value="CYSTATIN"/>
    <property type="match status" value="1"/>
</dbReference>
<proteinExistence type="inferred from homology"/>
<dbReference type="InterPro" id="IPR000010">
    <property type="entry name" value="Cystatin_dom"/>
</dbReference>
<evidence type="ECO:0000259" key="6">
    <source>
        <dbReference type="SMART" id="SM00043"/>
    </source>
</evidence>
<keyword evidence="3" id="KW-0963">Cytoplasm</keyword>
<dbReference type="PRINTS" id="PR00295">
    <property type="entry name" value="STEFINA"/>
</dbReference>
<evidence type="ECO:0000256" key="2">
    <source>
        <dbReference type="ARBA" id="ARBA00009403"/>
    </source>
</evidence>
<evidence type="ECO:0000256" key="1">
    <source>
        <dbReference type="ARBA" id="ARBA00004496"/>
    </source>
</evidence>
<accession>A0AA35KAW3</accession>
<dbReference type="EMBL" id="OX395129">
    <property type="protein sequence ID" value="CAI5773788.1"/>
    <property type="molecule type" value="Genomic_DNA"/>
</dbReference>
<name>A0AA35KAW3_9SAUR</name>
<protein>
    <submittedName>
        <fullName evidence="7">Cystatin B</fullName>
    </submittedName>
</protein>
<dbReference type="GO" id="GO:0004869">
    <property type="term" value="F:cysteine-type endopeptidase inhibitor activity"/>
    <property type="evidence" value="ECO:0007669"/>
    <property type="project" value="UniProtKB-KW"/>
</dbReference>
<sequence>MMSFGGLSPTKPATPEIQAIADQVKCQLEAKVNQAFNLFEVTEFRTQVVAGTNYFLKVRYAEDKYAHLRVFENLSGDLTLHGYELNHTRTDPITYF</sequence>